<dbReference type="OrthoDB" id="2449606at2759"/>
<accession>A0A9N9CGH9</accession>
<name>A0A9N9CGH9_9GLOM</name>
<proteinExistence type="predicted"/>
<dbReference type="Gene3D" id="3.80.10.10">
    <property type="entry name" value="Ribonuclease Inhibitor"/>
    <property type="match status" value="1"/>
</dbReference>
<dbReference type="InterPro" id="IPR032675">
    <property type="entry name" value="LRR_dom_sf"/>
</dbReference>
<sequence>MFQDLPKLQHLQIRNYFREPEKQKQFRNRFKGSLKPLRTSPKLEELHINNTDISSGLEYLPENVELVIYCSAKLRPESLCKELLKELAPYEKEESLPNKEQLEELYMQKSIKFSDESTSELDFLKDFKGLVELNIEYCPFEGSLKHLSELKNLKRIYISHTDLREGIEDLPESCKEIYCDFHYKSKHKSIKIAKELERLYVIRVRKRPRITENSSELGGGLLLVGQSDTEDPNSQLYTQTGGVIAIAAPFIETLTSYVNEQVYDDKQRRWDEFERDVENLWDNFYELIGIIEPVKDSFQGKAKVDKALSDL</sequence>
<keyword evidence="2" id="KW-1185">Reference proteome</keyword>
<evidence type="ECO:0000313" key="2">
    <source>
        <dbReference type="Proteomes" id="UP000789739"/>
    </source>
</evidence>
<dbReference type="SUPFAM" id="SSF52047">
    <property type="entry name" value="RNI-like"/>
    <property type="match status" value="1"/>
</dbReference>
<dbReference type="EMBL" id="CAJVPI010001244">
    <property type="protein sequence ID" value="CAG8602778.1"/>
    <property type="molecule type" value="Genomic_DNA"/>
</dbReference>
<organism evidence="1 2">
    <name type="scientific">Paraglomus brasilianum</name>
    <dbReference type="NCBI Taxonomy" id="144538"/>
    <lineage>
        <taxon>Eukaryota</taxon>
        <taxon>Fungi</taxon>
        <taxon>Fungi incertae sedis</taxon>
        <taxon>Mucoromycota</taxon>
        <taxon>Glomeromycotina</taxon>
        <taxon>Glomeromycetes</taxon>
        <taxon>Paraglomerales</taxon>
        <taxon>Paraglomeraceae</taxon>
        <taxon>Paraglomus</taxon>
    </lineage>
</organism>
<comment type="caution">
    <text evidence="1">The sequence shown here is derived from an EMBL/GenBank/DDBJ whole genome shotgun (WGS) entry which is preliminary data.</text>
</comment>
<reference evidence="1" key="1">
    <citation type="submission" date="2021-06" db="EMBL/GenBank/DDBJ databases">
        <authorList>
            <person name="Kallberg Y."/>
            <person name="Tangrot J."/>
            <person name="Rosling A."/>
        </authorList>
    </citation>
    <scope>NUCLEOTIDE SEQUENCE</scope>
    <source>
        <strain evidence="1">BR232B</strain>
    </source>
</reference>
<evidence type="ECO:0000313" key="1">
    <source>
        <dbReference type="EMBL" id="CAG8602778.1"/>
    </source>
</evidence>
<protein>
    <submittedName>
        <fullName evidence="1">7878_t:CDS:1</fullName>
    </submittedName>
</protein>
<gene>
    <name evidence="1" type="ORF">PBRASI_LOCUS7736</name>
</gene>
<dbReference type="AlphaFoldDB" id="A0A9N9CGH9"/>
<dbReference type="Proteomes" id="UP000789739">
    <property type="component" value="Unassembled WGS sequence"/>
</dbReference>